<evidence type="ECO:0000313" key="7">
    <source>
        <dbReference type="EMBL" id="HFB53438.1"/>
    </source>
</evidence>
<feature type="domain" description="PAC" evidence="4">
    <location>
        <begin position="211"/>
        <end position="265"/>
    </location>
</feature>
<feature type="domain" description="PAS" evidence="3">
    <location>
        <begin position="266"/>
        <end position="339"/>
    </location>
</feature>
<feature type="domain" description="PAC" evidence="4">
    <location>
        <begin position="341"/>
        <end position="393"/>
    </location>
</feature>
<dbReference type="PROSITE" id="PS50887">
    <property type="entry name" value="GGDEF"/>
    <property type="match status" value="1"/>
</dbReference>
<dbReference type="SMART" id="SM00267">
    <property type="entry name" value="GGDEF"/>
    <property type="match status" value="1"/>
</dbReference>
<dbReference type="Pfam" id="PF00990">
    <property type="entry name" value="GGDEF"/>
    <property type="match status" value="1"/>
</dbReference>
<organism evidence="7">
    <name type="scientific">Sulfurimonas autotrophica</name>
    <dbReference type="NCBI Taxonomy" id="202747"/>
    <lineage>
        <taxon>Bacteria</taxon>
        <taxon>Pseudomonadati</taxon>
        <taxon>Campylobacterota</taxon>
        <taxon>Epsilonproteobacteria</taxon>
        <taxon>Campylobacterales</taxon>
        <taxon>Sulfurimonadaceae</taxon>
        <taxon>Sulfurimonas</taxon>
    </lineage>
</organism>
<dbReference type="PROSITE" id="PS50112">
    <property type="entry name" value="PAS"/>
    <property type="match status" value="1"/>
</dbReference>
<evidence type="ECO:0000259" key="6">
    <source>
        <dbReference type="PROSITE" id="PS50887"/>
    </source>
</evidence>
<dbReference type="EMBL" id="DRNH01000090">
    <property type="protein sequence ID" value="HFB53438.1"/>
    <property type="molecule type" value="Genomic_DNA"/>
</dbReference>
<dbReference type="PROSITE" id="PS50883">
    <property type="entry name" value="EAL"/>
    <property type="match status" value="1"/>
</dbReference>
<keyword evidence="1" id="KW-0175">Coiled coil</keyword>
<reference evidence="7" key="1">
    <citation type="journal article" date="2020" name="mSystems">
        <title>Genome- and Community-Level Interaction Insights into Carbon Utilization and Element Cycling Functions of Hydrothermarchaeota in Hydrothermal Sediment.</title>
        <authorList>
            <person name="Zhou Z."/>
            <person name="Liu Y."/>
            <person name="Xu W."/>
            <person name="Pan J."/>
            <person name="Luo Z.H."/>
            <person name="Li M."/>
        </authorList>
    </citation>
    <scope>NUCLEOTIDE SEQUENCE [LARGE SCALE GENOMIC DNA]</scope>
    <source>
        <strain evidence="7">HyVt-507</strain>
    </source>
</reference>
<dbReference type="SUPFAM" id="SSF55073">
    <property type="entry name" value="Nucleotide cyclase"/>
    <property type="match status" value="1"/>
</dbReference>
<proteinExistence type="predicted"/>
<dbReference type="InterPro" id="IPR029787">
    <property type="entry name" value="Nucleotide_cyclase"/>
</dbReference>
<dbReference type="SMART" id="SM00091">
    <property type="entry name" value="PAS"/>
    <property type="match status" value="3"/>
</dbReference>
<dbReference type="Gene3D" id="3.30.70.270">
    <property type="match status" value="1"/>
</dbReference>
<dbReference type="InterPro" id="IPR035965">
    <property type="entry name" value="PAS-like_dom_sf"/>
</dbReference>
<gene>
    <name evidence="7" type="ORF">ENJ67_01785</name>
</gene>
<dbReference type="InterPro" id="IPR043128">
    <property type="entry name" value="Rev_trsase/Diguanyl_cyclase"/>
</dbReference>
<feature type="transmembrane region" description="Helical" evidence="2">
    <location>
        <begin position="12"/>
        <end position="35"/>
    </location>
</feature>
<dbReference type="SUPFAM" id="SSF55785">
    <property type="entry name" value="PYP-like sensor domain (PAS domain)"/>
    <property type="match status" value="3"/>
</dbReference>
<dbReference type="FunFam" id="3.30.70.270:FF:000001">
    <property type="entry name" value="Diguanylate cyclase domain protein"/>
    <property type="match status" value="1"/>
</dbReference>
<keyword evidence="2" id="KW-0812">Transmembrane</keyword>
<name>A0A7C3GJC6_9BACT</name>
<dbReference type="CDD" id="cd00130">
    <property type="entry name" value="PAS"/>
    <property type="match status" value="3"/>
</dbReference>
<dbReference type="InterPro" id="IPR000160">
    <property type="entry name" value="GGDEF_dom"/>
</dbReference>
<feature type="domain" description="EAL" evidence="5">
    <location>
        <begin position="588"/>
        <end position="620"/>
    </location>
</feature>
<dbReference type="Proteomes" id="UP000886390">
    <property type="component" value="Unassembled WGS sequence"/>
</dbReference>
<keyword evidence="2" id="KW-0472">Membrane</keyword>
<dbReference type="InterPro" id="IPR001633">
    <property type="entry name" value="EAL_dom"/>
</dbReference>
<dbReference type="PROSITE" id="PS50113">
    <property type="entry name" value="PAC"/>
    <property type="match status" value="2"/>
</dbReference>
<feature type="domain" description="GGDEF" evidence="6">
    <location>
        <begin position="446"/>
        <end position="579"/>
    </location>
</feature>
<evidence type="ECO:0000259" key="5">
    <source>
        <dbReference type="PROSITE" id="PS50883"/>
    </source>
</evidence>
<dbReference type="NCBIfam" id="TIGR00254">
    <property type="entry name" value="GGDEF"/>
    <property type="match status" value="1"/>
</dbReference>
<accession>A0A7C3GJC6</accession>
<dbReference type="NCBIfam" id="TIGR00229">
    <property type="entry name" value="sensory_box"/>
    <property type="match status" value="3"/>
</dbReference>
<dbReference type="InterPro" id="IPR001610">
    <property type="entry name" value="PAC"/>
</dbReference>
<dbReference type="InterPro" id="IPR013655">
    <property type="entry name" value="PAS_fold_3"/>
</dbReference>
<dbReference type="Gene3D" id="3.30.450.20">
    <property type="entry name" value="PAS domain"/>
    <property type="match status" value="3"/>
</dbReference>
<dbReference type="InterPro" id="IPR000700">
    <property type="entry name" value="PAS-assoc_C"/>
</dbReference>
<dbReference type="GO" id="GO:0003824">
    <property type="term" value="F:catalytic activity"/>
    <property type="evidence" value="ECO:0007669"/>
    <property type="project" value="UniProtKB-ARBA"/>
</dbReference>
<dbReference type="CDD" id="cd01949">
    <property type="entry name" value="GGDEF"/>
    <property type="match status" value="1"/>
</dbReference>
<dbReference type="InterPro" id="IPR052155">
    <property type="entry name" value="Biofilm_reg_signaling"/>
</dbReference>
<dbReference type="SMART" id="SM00086">
    <property type="entry name" value="PAC"/>
    <property type="match status" value="2"/>
</dbReference>
<dbReference type="PANTHER" id="PTHR44757">
    <property type="entry name" value="DIGUANYLATE CYCLASE DGCP"/>
    <property type="match status" value="1"/>
</dbReference>
<keyword evidence="2" id="KW-1133">Transmembrane helix</keyword>
<evidence type="ECO:0000259" key="4">
    <source>
        <dbReference type="PROSITE" id="PS50113"/>
    </source>
</evidence>
<evidence type="ECO:0000259" key="3">
    <source>
        <dbReference type="PROSITE" id="PS50112"/>
    </source>
</evidence>
<dbReference type="InterPro" id="IPR000014">
    <property type="entry name" value="PAS"/>
</dbReference>
<evidence type="ECO:0000256" key="2">
    <source>
        <dbReference type="SAM" id="Phobius"/>
    </source>
</evidence>
<evidence type="ECO:0000256" key="1">
    <source>
        <dbReference type="SAM" id="Coils"/>
    </source>
</evidence>
<sequence length="620" mass="71202">MIVSIDNKEQYFSYLASIPIAIVVADAQTGVIMYANPKAESLWMRDLEDLVGKPQTTLHSEYWNAKGRETFSTDVAALQSGKSVTHVKNAALRSDGKEIPVEITAIMVNIEGKAALVGTFLSIEAREKAYAELHERERELNSIFENSQVGIMYLKNGRYLYKANQRLADIFGYESPAEMSGISMEQLHLSYERFVWFGEHHYKPLQNNESIHINYELRKKNGESVWISLSGKAVDSNTPADLDKGVIWIIDDISDYKALEEKLRGQNKRLENLLENINGISWEFDLQSNRFTYVSANAKKILGYEREEWSDLASWEAMLHPEDREETAEYCMTETQKGKDHLMEYRMVKKDGSVIWVLDIVSLGRDKEGKPISLYGFIIDITQQKNDQLKIENDREHLKETLNELEVKSALLDFQAHHDALTGLPNRTLYHDRVEQAIQKAKRHNKKFVLFFIDLDHFKEVNDSLGHDIGDKILLESSKRLSSNIRAEDTLARLGGDEFTVLLENIEKISDASHVAQKIIDAFRQPFLIEGHTIYLSCSIGISIYPDDGILSNDLLKYADNAMYKAKDEGRDNFQFYTKEMTELAFERVVLESNIRQAIQNDEFTLYYQPQYKGDTKEII</sequence>
<dbReference type="PANTHER" id="PTHR44757:SF2">
    <property type="entry name" value="BIOFILM ARCHITECTURE MAINTENANCE PROTEIN MBAA"/>
    <property type="match status" value="1"/>
</dbReference>
<feature type="coiled-coil region" evidence="1">
    <location>
        <begin position="253"/>
        <end position="280"/>
    </location>
</feature>
<dbReference type="AlphaFoldDB" id="A0A7C3GJC6"/>
<comment type="caution">
    <text evidence="7">The sequence shown here is derived from an EMBL/GenBank/DDBJ whole genome shotgun (WGS) entry which is preliminary data.</text>
</comment>
<feature type="non-terminal residue" evidence="7">
    <location>
        <position position="620"/>
    </location>
</feature>
<dbReference type="Pfam" id="PF08447">
    <property type="entry name" value="PAS_3"/>
    <property type="match status" value="1"/>
</dbReference>
<protein>
    <submittedName>
        <fullName evidence="7">Diguanylate cyclase</fullName>
    </submittedName>
</protein>
<dbReference type="Pfam" id="PF13426">
    <property type="entry name" value="PAS_9"/>
    <property type="match status" value="2"/>
</dbReference>